<proteinExistence type="predicted"/>
<accession>B8MJT0</accession>
<gene>
    <name evidence="3" type="ORF">TSTA_042220</name>
</gene>
<evidence type="ECO:0000256" key="2">
    <source>
        <dbReference type="SAM" id="MobiDB-lite"/>
    </source>
</evidence>
<feature type="coiled-coil region" evidence="1">
    <location>
        <begin position="663"/>
        <end position="708"/>
    </location>
</feature>
<dbReference type="InParanoid" id="B8MJT0"/>
<dbReference type="eggNOG" id="ENOG502SMNF">
    <property type="taxonomic scope" value="Eukaryota"/>
</dbReference>
<feature type="compositionally biased region" description="Basic and acidic residues" evidence="2">
    <location>
        <begin position="742"/>
        <end position="751"/>
    </location>
</feature>
<reference evidence="4" key="1">
    <citation type="journal article" date="2015" name="Genome Announc.">
        <title>Genome sequence of the AIDS-associated pathogen Penicillium marneffei (ATCC18224) and its near taxonomic relative Talaromyces stipitatus (ATCC10500).</title>
        <authorList>
            <person name="Nierman W.C."/>
            <person name="Fedorova-Abrams N.D."/>
            <person name="Andrianopoulos A."/>
        </authorList>
    </citation>
    <scope>NUCLEOTIDE SEQUENCE [LARGE SCALE GENOMIC DNA]</scope>
    <source>
        <strain evidence="4">ATCC 10500 / CBS 375.48 / QM 6759 / NRRL 1006</strain>
    </source>
</reference>
<dbReference type="Proteomes" id="UP000001745">
    <property type="component" value="Unassembled WGS sequence"/>
</dbReference>
<dbReference type="RefSeq" id="XP_002484700.1">
    <property type="nucleotide sequence ID" value="XM_002484655.1"/>
</dbReference>
<dbReference type="STRING" id="441959.B8MJT0"/>
<evidence type="ECO:0000313" key="4">
    <source>
        <dbReference type="Proteomes" id="UP000001745"/>
    </source>
</evidence>
<keyword evidence="1" id="KW-0175">Coiled coil</keyword>
<dbReference type="VEuPathDB" id="FungiDB:TSTA_042220"/>
<name>B8MJT0_TALSN</name>
<keyword evidence="4" id="KW-1185">Reference proteome</keyword>
<feature type="coiled-coil region" evidence="1">
    <location>
        <begin position="815"/>
        <end position="842"/>
    </location>
</feature>
<feature type="region of interest" description="Disordered" evidence="2">
    <location>
        <begin position="722"/>
        <end position="755"/>
    </location>
</feature>
<protein>
    <recommendedName>
        <fullName evidence="5">Heterokaryon incompatibility domain-containing protein</fullName>
    </recommendedName>
</protein>
<dbReference type="OrthoDB" id="20872at2759"/>
<evidence type="ECO:0000256" key="1">
    <source>
        <dbReference type="SAM" id="Coils"/>
    </source>
</evidence>
<sequence>MHRIDEGDLGSVRGMLFNFVKLQENGRERKLVTQTEFEVCELLNWMWQATNADPILTRHISTDVLSKAIERADFLGICRNRLWNQAVASGDEKHLAILMQLTGNGDIEADVATNQRFKHLRHESCSAESCLFSNVDSTNVKQLHKCPREDCELLEFPLDDLLLETTTEPYTWWIEDDKPYLTTEIEYVAISHVWSDGTGAGVQKDGYVNSCLFNYFKEVAMEVGCKAIWWDTISLPRKGEFRKRAIGRINQDFLSAKCTVIHDQYLVNFPWVDDGTPCLTLTLSSWFTRAWIALELLYSTDVRVIFRHPTDPTRKVIKKLDTEVILEGSLCSRKHFIASRLIDDLRHQQLNTVSSILEVLRTRSTSKPHDMIIIAGLLVGQKPDTSRIDMAAELTRSILRALQTVESSFLFHSHATIADRGGFSWCPFNLLQGPDPSTLYNRDPSALVSNNGAISTAFLYRILRQEDQVQKTSDFSRALLVKPVDVGTLDLPRFSLHLIDCHYVGAVNVELKPSDARIILVRIGHVECPPVSTASRIVNKYWGQPHFANVIVTNTRELIHHEEQKILAALLTVDVDYAYTELQAFYRRYSSPWRFSLSRLKHAGRTIIAFLLINYRSYDQSISAYEKSINDIEHIQRKLKEIDRYIDDRHEKWNNMRRVLGDIRALKSKYEAEKERIQTVKTKWQDLLRRFKQQIIAIEEKIELYESSQNLLLRTKLRLEHQNESSQKHMSSHQHTQPDNCASDHHEEEVKQASAVPEYGSSLHEQVDIDVLIEIKSPTDDVESQINPGKELQSLQLKQSNSGCIDGHESGLDFLSRFRRELETLREQKNEVESGLEELAEGEAYYQGMIETQQNMLLRSEQILLRDEAGLAEIQRLRNGFDDISRDQSDLGEIHVRIQKNKETNKERLATLESLMSESALSDIDKQDSGLKKDDGSLLSPETVLNAMGHIVSSVASGLLSFFGNSFGDDDSDNLVY</sequence>
<dbReference type="PANTHER" id="PTHR39596">
    <property type="match status" value="1"/>
</dbReference>
<dbReference type="AlphaFoldDB" id="B8MJT0"/>
<evidence type="ECO:0008006" key="5">
    <source>
        <dbReference type="Google" id="ProtNLM"/>
    </source>
</evidence>
<dbReference type="GeneID" id="8102999"/>
<organism evidence="3 4">
    <name type="scientific">Talaromyces stipitatus (strain ATCC 10500 / CBS 375.48 / QM 6759 / NRRL 1006)</name>
    <name type="common">Penicillium stipitatum</name>
    <dbReference type="NCBI Taxonomy" id="441959"/>
    <lineage>
        <taxon>Eukaryota</taxon>
        <taxon>Fungi</taxon>
        <taxon>Dikarya</taxon>
        <taxon>Ascomycota</taxon>
        <taxon>Pezizomycotina</taxon>
        <taxon>Eurotiomycetes</taxon>
        <taxon>Eurotiomycetidae</taxon>
        <taxon>Eurotiales</taxon>
        <taxon>Trichocomaceae</taxon>
        <taxon>Talaromyces</taxon>
        <taxon>Talaromyces sect. Talaromyces</taxon>
    </lineage>
</organism>
<dbReference type="EMBL" id="EQ962657">
    <property type="protein sequence ID" value="EED14747.1"/>
    <property type="molecule type" value="Genomic_DNA"/>
</dbReference>
<evidence type="ECO:0000313" key="3">
    <source>
        <dbReference type="EMBL" id="EED14747.1"/>
    </source>
</evidence>
<dbReference type="PANTHER" id="PTHR39596:SF2">
    <property type="entry name" value="HET DOMAIN PROTEIN (AFU_ORTHOLOGUE AFUA_1G17550)-RELATED"/>
    <property type="match status" value="1"/>
</dbReference>
<feature type="compositionally biased region" description="Polar residues" evidence="2">
    <location>
        <begin position="728"/>
        <end position="740"/>
    </location>
</feature>
<dbReference type="HOGENOM" id="CLU_304228_0_0_1"/>